<evidence type="ECO:0000313" key="1">
    <source>
        <dbReference type="EMBL" id="MCQ9121628.1"/>
    </source>
</evidence>
<dbReference type="RefSeq" id="WP_256891955.1">
    <property type="nucleotide sequence ID" value="NZ_JALJCU010000021.1"/>
</dbReference>
<accession>A0AAW5LDJ7</accession>
<proteinExistence type="predicted"/>
<keyword evidence="2" id="KW-1185">Reference proteome</keyword>
<name>A0AAW5LDJ7_9PAST</name>
<evidence type="ECO:0000313" key="2">
    <source>
        <dbReference type="Proteomes" id="UP001206350"/>
    </source>
</evidence>
<dbReference type="Proteomes" id="UP001206350">
    <property type="component" value="Unassembled WGS sequence"/>
</dbReference>
<gene>
    <name evidence="1" type="ORF">MUU45_001179</name>
</gene>
<reference evidence="1 2" key="1">
    <citation type="journal article" date="2022" name="Microbiol. Spectr.">
        <title>Microbiota of the Pregnant Mouse: Characterization of the Bacterial Communities in the Oral Cavity, Lung, Intestine, and Vagina through Culture and DNA Sequencing.</title>
        <authorList>
            <person name="Greenberg J.M."/>
            <person name="Romero R."/>
            <person name="Winters A.D."/>
            <person name="Galaz J."/>
            <person name="Garcia-Flores V."/>
            <person name="Arenas-Hernandez M."/>
            <person name="Panzer J."/>
            <person name="Shaffer Z."/>
            <person name="Kracht D.J."/>
            <person name="Gomez-Lopez N."/>
            <person name="Theis K.R."/>
        </authorList>
    </citation>
    <scope>NUCLEOTIDE SEQUENCE [LARGE SCALE GENOMIC DNA]</scope>
    <source>
        <strain evidence="1 2">MAC-C1-H1</strain>
    </source>
</reference>
<protein>
    <submittedName>
        <fullName evidence="1">Uncharacterized protein</fullName>
    </submittedName>
</protein>
<dbReference type="EMBL" id="JALJCU010000021">
    <property type="protein sequence ID" value="MCQ9121628.1"/>
    <property type="molecule type" value="Genomic_DNA"/>
</dbReference>
<sequence length="133" mass="15387">MIIEIPTTKQVNVKYLKIDIPMRYGDEDVPYDFPLRENDNWTAIIDLDTFKIEGWPQGKSGELSTKVCDEGTYALLDENKQTVKEISDCYVPNKVIPGKFGDYIHLKIDESGKVTNMPKELNFDEFLKQSEEY</sequence>
<dbReference type="AlphaFoldDB" id="A0AAW5LDJ7"/>
<comment type="caution">
    <text evidence="1">The sequence shown here is derived from an EMBL/GenBank/DDBJ whole genome shotgun (WGS) entry which is preliminary data.</text>
</comment>
<organism evidence="1 2">
    <name type="scientific">Rodentibacter pneumotropicus</name>
    <dbReference type="NCBI Taxonomy" id="758"/>
    <lineage>
        <taxon>Bacteria</taxon>
        <taxon>Pseudomonadati</taxon>
        <taxon>Pseudomonadota</taxon>
        <taxon>Gammaproteobacteria</taxon>
        <taxon>Pasteurellales</taxon>
        <taxon>Pasteurellaceae</taxon>
        <taxon>Rodentibacter</taxon>
    </lineage>
</organism>